<evidence type="ECO:0000256" key="1">
    <source>
        <dbReference type="SAM" id="SignalP"/>
    </source>
</evidence>
<gene>
    <name evidence="7" type="ORF">GCM10011487_21660</name>
</gene>
<sequence>MRLRLSERCPRLLASAAALLATIALGSYSETSIASQGAATSHQTQAPLQEPQDTGSLNRLRLLSEEQYLNTVRYVFGPDVAPEPHFPPAQRRDGLLALGSSITGVTTAQLELYQKAAVTIANTVVDPKYRAFLITCKPRNENKADKACASQFLKEKGRLLNRRPLTRNELDAFVAEANKTADQLKDFYVGIGVALEAMLVSPNVLFVAEATEADPARPGRQRLDAFSLATRMSLFLWNAAPDDNVLKAAESGEIQTPEGRARVVDMMLSSRRLDAGVRAFFDDMFGFDDFNSLSKDPATYPQFTGQVAQDAREQTLRTIVDHLVNKRGDYRDLFTTRETFISPALAVLYGEPAPAGWTPYTDPPDSPRAGLLSQVSFLALHSHPTRSSPTLRGKALRETLLCQRVPPPPPNVDFSAVDNPDSPFATQRERVAFHLKNPVCAGCHKITDPMGLALENFDSSGRFREEERGSKIDASGTLDGKSFSGVVSLGKVLHDNPGLTSCLVQRIYSYGAGGAVRPEDKKTLEYFNARFAEAGYRVPDLLRTIALSNAFSEIVAPKSPAPAVTTASATN</sequence>
<dbReference type="InterPro" id="IPR013043">
    <property type="entry name" value="DUF1595"/>
</dbReference>
<dbReference type="Proteomes" id="UP000445000">
    <property type="component" value="Unassembled WGS sequence"/>
</dbReference>
<dbReference type="Pfam" id="PF07637">
    <property type="entry name" value="PSD5"/>
    <property type="match status" value="1"/>
</dbReference>
<dbReference type="InterPro" id="IPR011478">
    <property type="entry name" value="DUF1585"/>
</dbReference>
<evidence type="ECO:0000259" key="2">
    <source>
        <dbReference type="Pfam" id="PF07624"/>
    </source>
</evidence>
<dbReference type="EMBL" id="BLJN01000002">
    <property type="protein sequence ID" value="GFE80166.1"/>
    <property type="molecule type" value="Genomic_DNA"/>
</dbReference>
<proteinExistence type="predicted"/>
<feature type="domain" description="DUF1587" evidence="3">
    <location>
        <begin position="61"/>
        <end position="125"/>
    </location>
</feature>
<evidence type="ECO:0008006" key="9">
    <source>
        <dbReference type="Google" id="ProtNLM"/>
    </source>
</evidence>
<feature type="domain" description="DUF1595" evidence="6">
    <location>
        <begin position="148"/>
        <end position="209"/>
    </location>
</feature>
<dbReference type="InterPro" id="IPR013042">
    <property type="entry name" value="DUF1592"/>
</dbReference>
<reference evidence="8" key="1">
    <citation type="submission" date="2020-01" db="EMBL/GenBank/DDBJ databases">
        <title>'Steroidobacter agaridevorans' sp. nov., agar-degrading bacteria isolated from rhizosphere soils.</title>
        <authorList>
            <person name="Ikenaga M."/>
            <person name="Kataoka M."/>
            <person name="Murouchi A."/>
            <person name="Katsuragi S."/>
            <person name="Sakai M."/>
        </authorList>
    </citation>
    <scope>NUCLEOTIDE SEQUENCE [LARGE SCALE GENOMIC DNA]</scope>
    <source>
        <strain evidence="8">YU21-B</strain>
    </source>
</reference>
<feature type="domain" description="DUF1588" evidence="4">
    <location>
        <begin position="368"/>
        <end position="467"/>
    </location>
</feature>
<feature type="domain" description="DUF1585" evidence="2">
    <location>
        <begin position="479"/>
        <end position="551"/>
    </location>
</feature>
<feature type="domain" description="DUF1592" evidence="5">
    <location>
        <begin position="223"/>
        <end position="350"/>
    </location>
</feature>
<evidence type="ECO:0000313" key="8">
    <source>
        <dbReference type="Proteomes" id="UP000445000"/>
    </source>
</evidence>
<keyword evidence="1" id="KW-0732">Signal</keyword>
<keyword evidence="8" id="KW-1185">Reference proteome</keyword>
<comment type="caution">
    <text evidence="7">The sequence shown here is derived from an EMBL/GenBank/DDBJ whole genome shotgun (WGS) entry which is preliminary data.</text>
</comment>
<dbReference type="Pfam" id="PF07626">
    <property type="entry name" value="PSD3"/>
    <property type="match status" value="1"/>
</dbReference>
<evidence type="ECO:0000259" key="4">
    <source>
        <dbReference type="Pfam" id="PF07627"/>
    </source>
</evidence>
<dbReference type="InterPro" id="IPR013039">
    <property type="entry name" value="DUF1588"/>
</dbReference>
<name>A0A829YBX6_9GAMM</name>
<organism evidence="7 8">
    <name type="scientific">Steroidobacter agaridevorans</name>
    <dbReference type="NCBI Taxonomy" id="2695856"/>
    <lineage>
        <taxon>Bacteria</taxon>
        <taxon>Pseudomonadati</taxon>
        <taxon>Pseudomonadota</taxon>
        <taxon>Gammaproteobacteria</taxon>
        <taxon>Steroidobacterales</taxon>
        <taxon>Steroidobacteraceae</taxon>
        <taxon>Steroidobacter</taxon>
    </lineage>
</organism>
<dbReference type="Pfam" id="PF07631">
    <property type="entry name" value="PSD4"/>
    <property type="match status" value="1"/>
</dbReference>
<dbReference type="InterPro" id="IPR013036">
    <property type="entry name" value="DUF1587"/>
</dbReference>
<evidence type="ECO:0000259" key="5">
    <source>
        <dbReference type="Pfam" id="PF07631"/>
    </source>
</evidence>
<feature type="chain" id="PRO_5032533498" description="DUF1592 domain-containing protein" evidence="1">
    <location>
        <begin position="30"/>
        <end position="571"/>
    </location>
</feature>
<evidence type="ECO:0000259" key="3">
    <source>
        <dbReference type="Pfam" id="PF07626"/>
    </source>
</evidence>
<dbReference type="AlphaFoldDB" id="A0A829YBX6"/>
<accession>A0A829YBX6</accession>
<evidence type="ECO:0000259" key="6">
    <source>
        <dbReference type="Pfam" id="PF07637"/>
    </source>
</evidence>
<evidence type="ECO:0000313" key="7">
    <source>
        <dbReference type="EMBL" id="GFE80166.1"/>
    </source>
</evidence>
<feature type="signal peptide" evidence="1">
    <location>
        <begin position="1"/>
        <end position="29"/>
    </location>
</feature>
<protein>
    <recommendedName>
        <fullName evidence="9">DUF1592 domain-containing protein</fullName>
    </recommendedName>
</protein>
<dbReference type="Pfam" id="PF07627">
    <property type="entry name" value="PSCyt3"/>
    <property type="match status" value="1"/>
</dbReference>
<dbReference type="RefSeq" id="WP_161811886.1">
    <property type="nucleotide sequence ID" value="NZ_BLJN01000002.1"/>
</dbReference>
<dbReference type="Pfam" id="PF07624">
    <property type="entry name" value="PSD2"/>
    <property type="match status" value="1"/>
</dbReference>